<accession>A0A9X3NLG5</accession>
<reference evidence="2" key="1">
    <citation type="submission" date="2022-10" db="EMBL/GenBank/DDBJ databases">
        <title>The WGS of Solirubrobacter phytolaccae KCTC 29190.</title>
        <authorList>
            <person name="Jiang Z."/>
        </authorList>
    </citation>
    <scope>NUCLEOTIDE SEQUENCE</scope>
    <source>
        <strain evidence="2">KCTC 29190</strain>
    </source>
</reference>
<comment type="caution">
    <text evidence="2">The sequence shown here is derived from an EMBL/GenBank/DDBJ whole genome shotgun (WGS) entry which is preliminary data.</text>
</comment>
<dbReference type="AlphaFoldDB" id="A0A9X3NLG5"/>
<dbReference type="Gene3D" id="3.30.750.24">
    <property type="entry name" value="STAS domain"/>
    <property type="match status" value="1"/>
</dbReference>
<dbReference type="EMBL" id="JAPDDP010000058">
    <property type="protein sequence ID" value="MDA0183657.1"/>
    <property type="molecule type" value="Genomic_DNA"/>
</dbReference>
<protein>
    <recommendedName>
        <fullName evidence="1">STAS domain-containing protein</fullName>
    </recommendedName>
</protein>
<gene>
    <name evidence="2" type="ORF">OJ997_25335</name>
</gene>
<dbReference type="InterPro" id="IPR002645">
    <property type="entry name" value="STAS_dom"/>
</dbReference>
<proteinExistence type="predicted"/>
<dbReference type="PROSITE" id="PS50801">
    <property type="entry name" value="STAS"/>
    <property type="match status" value="1"/>
</dbReference>
<dbReference type="InterPro" id="IPR036513">
    <property type="entry name" value="STAS_dom_sf"/>
</dbReference>
<organism evidence="2 3">
    <name type="scientific">Solirubrobacter phytolaccae</name>
    <dbReference type="NCBI Taxonomy" id="1404360"/>
    <lineage>
        <taxon>Bacteria</taxon>
        <taxon>Bacillati</taxon>
        <taxon>Actinomycetota</taxon>
        <taxon>Thermoleophilia</taxon>
        <taxon>Solirubrobacterales</taxon>
        <taxon>Solirubrobacteraceae</taxon>
        <taxon>Solirubrobacter</taxon>
    </lineage>
</organism>
<evidence type="ECO:0000313" key="2">
    <source>
        <dbReference type="EMBL" id="MDA0183657.1"/>
    </source>
</evidence>
<dbReference type="SUPFAM" id="SSF52091">
    <property type="entry name" value="SpoIIaa-like"/>
    <property type="match status" value="1"/>
</dbReference>
<evidence type="ECO:0000313" key="3">
    <source>
        <dbReference type="Proteomes" id="UP001147653"/>
    </source>
</evidence>
<feature type="domain" description="STAS" evidence="1">
    <location>
        <begin position="1"/>
        <end position="65"/>
    </location>
</feature>
<name>A0A9X3NLG5_9ACTN</name>
<sequence length="223" mass="23241">MRASGPLDASSALLLDGTLQAALEAARLVLLDVQDTDDADGAAARVIIAASVRAREAGKRLLVIGPPQVSDASLSAAITEGRVAWLESAPPTAAAEHAPPDNPVNARIVSARVMDVPAAELWLHDADGALRRAWVPPAVPPVTLAGRSVEVYLDAIGSLNGWYDHTSGLAINQRRLSDADMPDPDAGLRCQGRCGLVWRTPAPAELVAHDEHCLTCAGPLVPA</sequence>
<keyword evidence="3" id="KW-1185">Reference proteome</keyword>
<evidence type="ECO:0000259" key="1">
    <source>
        <dbReference type="PROSITE" id="PS50801"/>
    </source>
</evidence>
<dbReference type="Proteomes" id="UP001147653">
    <property type="component" value="Unassembled WGS sequence"/>
</dbReference>
<dbReference type="RefSeq" id="WP_270028059.1">
    <property type="nucleotide sequence ID" value="NZ_JAPDDP010000058.1"/>
</dbReference>